<dbReference type="PANTHER" id="PTHR39087:SF2">
    <property type="entry name" value="UPF0104 MEMBRANE PROTEIN MJ1595"/>
    <property type="match status" value="1"/>
</dbReference>
<evidence type="ECO:0000313" key="8">
    <source>
        <dbReference type="Proteomes" id="UP001409291"/>
    </source>
</evidence>
<evidence type="ECO:0000256" key="5">
    <source>
        <dbReference type="ARBA" id="ARBA00023136"/>
    </source>
</evidence>
<comment type="caution">
    <text evidence="7">The sequence shown here is derived from an EMBL/GenBank/DDBJ whole genome shotgun (WGS) entry which is preliminary data.</text>
</comment>
<keyword evidence="3 6" id="KW-0812">Transmembrane</keyword>
<dbReference type="Pfam" id="PF03706">
    <property type="entry name" value="LPG_synthase_TM"/>
    <property type="match status" value="1"/>
</dbReference>
<feature type="transmembrane region" description="Helical" evidence="6">
    <location>
        <begin position="37"/>
        <end position="59"/>
    </location>
</feature>
<reference evidence="7 8" key="1">
    <citation type="submission" date="2024-04" db="EMBL/GenBank/DDBJ databases">
        <title>WGS of bacteria from Torrens River.</title>
        <authorList>
            <person name="Wyrsch E.R."/>
            <person name="Drigo B."/>
        </authorList>
    </citation>
    <scope>NUCLEOTIDE SEQUENCE [LARGE SCALE GENOMIC DNA]</scope>
    <source>
        <strain evidence="7 8">TWI391</strain>
    </source>
</reference>
<keyword evidence="5 6" id="KW-0472">Membrane</keyword>
<dbReference type="PANTHER" id="PTHR39087">
    <property type="entry name" value="UPF0104 MEMBRANE PROTEIN MJ1595"/>
    <property type="match status" value="1"/>
</dbReference>
<dbReference type="EMBL" id="JBDJNQ010000003">
    <property type="protein sequence ID" value="MEN5377534.1"/>
    <property type="molecule type" value="Genomic_DNA"/>
</dbReference>
<feature type="transmembrane region" description="Helical" evidence="6">
    <location>
        <begin position="5"/>
        <end position="25"/>
    </location>
</feature>
<name>A0ABV0BRW3_9SPHI</name>
<dbReference type="Proteomes" id="UP001409291">
    <property type="component" value="Unassembled WGS sequence"/>
</dbReference>
<feature type="transmembrane region" description="Helical" evidence="6">
    <location>
        <begin position="306"/>
        <end position="324"/>
    </location>
</feature>
<gene>
    <name evidence="7" type="ORF">ABE541_09695</name>
</gene>
<evidence type="ECO:0000256" key="4">
    <source>
        <dbReference type="ARBA" id="ARBA00022989"/>
    </source>
</evidence>
<keyword evidence="2" id="KW-1003">Cell membrane</keyword>
<dbReference type="RefSeq" id="WP_346581177.1">
    <property type="nucleotide sequence ID" value="NZ_JBDJLH010000004.1"/>
</dbReference>
<keyword evidence="8" id="KW-1185">Reference proteome</keyword>
<keyword evidence="4 6" id="KW-1133">Transmembrane helix</keyword>
<feature type="transmembrane region" description="Helical" evidence="6">
    <location>
        <begin position="119"/>
        <end position="141"/>
    </location>
</feature>
<evidence type="ECO:0000256" key="3">
    <source>
        <dbReference type="ARBA" id="ARBA00022692"/>
    </source>
</evidence>
<protein>
    <submittedName>
        <fullName evidence="7">Lysylphosphatidylglycerol synthase domain-containing protein</fullName>
    </submittedName>
</protein>
<proteinExistence type="predicted"/>
<feature type="transmembrane region" description="Helical" evidence="6">
    <location>
        <begin position="248"/>
        <end position="269"/>
    </location>
</feature>
<evidence type="ECO:0000256" key="6">
    <source>
        <dbReference type="SAM" id="Phobius"/>
    </source>
</evidence>
<comment type="subcellular location">
    <subcellularLocation>
        <location evidence="1">Cell membrane</location>
        <topology evidence="1">Multi-pass membrane protein</topology>
    </subcellularLocation>
</comment>
<feature type="transmembrane region" description="Helical" evidence="6">
    <location>
        <begin position="220"/>
        <end position="242"/>
    </location>
</feature>
<sequence length="326" mass="37294">MRKKIFKITISLVVLSSLLVFISHIDLKAVLKEVTNIGWNLLWIIVITGLAYVLATAGWQNCFIEKPKRTSLWQLFCIRHIGETIGLFNPTSIIGGDYIKTVLLKPMGTSEQEILNSVLISRFLTIITQFSLFGISGFWFLMSSFNQNIPKQLLAVLWILVITFFCIPLIIFIILKKSKELQVASTLSWKALRKLSIRIQTILNAVLTFHQNQPCKCYRAYFYFFLHWTVGALELFLILYFSGITIPIILSQFMDMGIIIIKSFGAFIPAQIGVEEFGNKILLTSAGIYTVQIWLIIALIRRSRQVFWIAFGFLAYFGIKKEGIRS</sequence>
<dbReference type="InterPro" id="IPR022791">
    <property type="entry name" value="L-PG_synthase/AglD"/>
</dbReference>
<feature type="transmembrane region" description="Helical" evidence="6">
    <location>
        <begin position="281"/>
        <end position="300"/>
    </location>
</feature>
<feature type="transmembrane region" description="Helical" evidence="6">
    <location>
        <begin position="153"/>
        <end position="175"/>
    </location>
</feature>
<evidence type="ECO:0000256" key="2">
    <source>
        <dbReference type="ARBA" id="ARBA00022475"/>
    </source>
</evidence>
<organism evidence="7 8">
    <name type="scientific">Sphingobacterium kitahiroshimense</name>
    <dbReference type="NCBI Taxonomy" id="470446"/>
    <lineage>
        <taxon>Bacteria</taxon>
        <taxon>Pseudomonadati</taxon>
        <taxon>Bacteroidota</taxon>
        <taxon>Sphingobacteriia</taxon>
        <taxon>Sphingobacteriales</taxon>
        <taxon>Sphingobacteriaceae</taxon>
        <taxon>Sphingobacterium</taxon>
    </lineage>
</organism>
<evidence type="ECO:0000313" key="7">
    <source>
        <dbReference type="EMBL" id="MEN5377534.1"/>
    </source>
</evidence>
<evidence type="ECO:0000256" key="1">
    <source>
        <dbReference type="ARBA" id="ARBA00004651"/>
    </source>
</evidence>
<accession>A0ABV0BRW3</accession>